<dbReference type="Gene3D" id="3.55.50.30">
    <property type="match status" value="1"/>
</dbReference>
<comment type="caution">
    <text evidence="5">The sequence shown here is derived from an EMBL/GenBank/DDBJ whole genome shotgun (WGS) entry which is preliminary data.</text>
</comment>
<accession>A0ABW8IXS9</accession>
<dbReference type="Pfam" id="PF07660">
    <property type="entry name" value="STN"/>
    <property type="match status" value="1"/>
</dbReference>
<evidence type="ECO:0000256" key="3">
    <source>
        <dbReference type="ARBA" id="ARBA00023237"/>
    </source>
</evidence>
<gene>
    <name evidence="5" type="ORF">ISP13_14890</name>
</gene>
<keyword evidence="2" id="KW-0472">Membrane</keyword>
<dbReference type="RefSeq" id="WP_284396415.1">
    <property type="nucleotide sequence ID" value="NZ_BSNQ01000003.1"/>
</dbReference>
<dbReference type="EMBL" id="JADIKG010000013">
    <property type="protein sequence ID" value="MFK2874828.1"/>
    <property type="molecule type" value="Genomic_DNA"/>
</dbReference>
<sequence>MSPADEQADRTGTGEIIAFDIPPQSLLMALRSYSEVTGQAVLVDNSLTTGRQSPGVHGDFDKATALQILLAGTGLIASYTNDQAFTLKLAEPGESSDTVVRERSESFAGGGIDAVTERYAGKIQRPIEAALCQSNSTRPGSYRLALQIWIAPSGQIEKTNLLSPADGLRHDDDVRRALNKLLLDPPPPGMPQPITLLLLPEHPAKASACAVAAKSQH</sequence>
<dbReference type="InterPro" id="IPR011662">
    <property type="entry name" value="Secretin/TonB_short_N"/>
</dbReference>
<organism evidence="5 6">
    <name type="scientific">Dyella lipolytica</name>
    <dbReference type="NCBI Taxonomy" id="1867835"/>
    <lineage>
        <taxon>Bacteria</taxon>
        <taxon>Pseudomonadati</taxon>
        <taxon>Pseudomonadota</taxon>
        <taxon>Gammaproteobacteria</taxon>
        <taxon>Lysobacterales</taxon>
        <taxon>Rhodanobacteraceae</taxon>
        <taxon>Dyella</taxon>
    </lineage>
</organism>
<dbReference type="Proteomes" id="UP001620405">
    <property type="component" value="Unassembled WGS sequence"/>
</dbReference>
<feature type="domain" description="Secretin/TonB short N-terminal" evidence="4">
    <location>
        <begin position="39"/>
        <end position="90"/>
    </location>
</feature>
<protein>
    <submittedName>
        <fullName evidence="5">TonB C-terminal domain-containing protein</fullName>
    </submittedName>
</protein>
<evidence type="ECO:0000256" key="2">
    <source>
        <dbReference type="ARBA" id="ARBA00023136"/>
    </source>
</evidence>
<name>A0ABW8IXS9_9GAMM</name>
<evidence type="ECO:0000313" key="5">
    <source>
        <dbReference type="EMBL" id="MFK2874828.1"/>
    </source>
</evidence>
<proteinExistence type="predicted"/>
<dbReference type="Pfam" id="PF13103">
    <property type="entry name" value="TonB_2"/>
    <property type="match status" value="1"/>
</dbReference>
<keyword evidence="6" id="KW-1185">Reference proteome</keyword>
<evidence type="ECO:0000259" key="4">
    <source>
        <dbReference type="SMART" id="SM00965"/>
    </source>
</evidence>
<dbReference type="SUPFAM" id="SSF74653">
    <property type="entry name" value="TolA/TonB C-terminal domain"/>
    <property type="match status" value="1"/>
</dbReference>
<dbReference type="SMART" id="SM00965">
    <property type="entry name" value="STN"/>
    <property type="match status" value="1"/>
</dbReference>
<evidence type="ECO:0000256" key="1">
    <source>
        <dbReference type="ARBA" id="ARBA00022448"/>
    </source>
</evidence>
<keyword evidence="3" id="KW-0998">Cell outer membrane</keyword>
<reference evidence="5 6" key="1">
    <citation type="submission" date="2020-10" db="EMBL/GenBank/DDBJ databases">
        <title>Phylogeny of dyella-like bacteria.</title>
        <authorList>
            <person name="Fu J."/>
        </authorList>
    </citation>
    <scope>NUCLEOTIDE SEQUENCE [LARGE SCALE GENOMIC DNA]</scope>
    <source>
        <strain evidence="5 6">DHOB07</strain>
    </source>
</reference>
<evidence type="ECO:0000313" key="6">
    <source>
        <dbReference type="Proteomes" id="UP001620405"/>
    </source>
</evidence>
<keyword evidence="1" id="KW-0813">Transport</keyword>